<dbReference type="PANTHER" id="PTHR42693">
    <property type="entry name" value="ARYLSULFATASE FAMILY MEMBER"/>
    <property type="match status" value="1"/>
</dbReference>
<dbReference type="GO" id="GO:0004065">
    <property type="term" value="F:arylsulfatase activity"/>
    <property type="evidence" value="ECO:0007669"/>
    <property type="project" value="TreeGrafter"/>
</dbReference>
<feature type="domain" description="Sulfatase N-terminal" evidence="4">
    <location>
        <begin position="28"/>
        <end position="331"/>
    </location>
</feature>
<evidence type="ECO:0000313" key="5">
    <source>
        <dbReference type="EMBL" id="QDU86368.1"/>
    </source>
</evidence>
<organism evidence="5 6">
    <name type="scientific">Rohdeia mirabilis</name>
    <dbReference type="NCBI Taxonomy" id="2528008"/>
    <lineage>
        <taxon>Bacteria</taxon>
        <taxon>Pseudomonadati</taxon>
        <taxon>Planctomycetota</taxon>
        <taxon>Planctomycetia</taxon>
        <taxon>Planctomycetia incertae sedis</taxon>
        <taxon>Rohdeia</taxon>
    </lineage>
</organism>
<name>A0A518D4G8_9BACT</name>
<evidence type="ECO:0000259" key="4">
    <source>
        <dbReference type="Pfam" id="PF00884"/>
    </source>
</evidence>
<dbReference type="OrthoDB" id="9765065at2"/>
<evidence type="ECO:0000256" key="3">
    <source>
        <dbReference type="SAM" id="SignalP"/>
    </source>
</evidence>
<dbReference type="EC" id="3.1.6.6" evidence="5"/>
<dbReference type="Gene3D" id="3.40.720.10">
    <property type="entry name" value="Alkaline Phosphatase, subunit A"/>
    <property type="match status" value="2"/>
</dbReference>
<dbReference type="RefSeq" id="WP_145191461.1">
    <property type="nucleotide sequence ID" value="NZ_CP036290.1"/>
</dbReference>
<dbReference type="AlphaFoldDB" id="A0A518D4G8"/>
<accession>A0A518D4G8</accession>
<protein>
    <submittedName>
        <fullName evidence="5">Choline-sulfatase</fullName>
        <ecNumber evidence="5">3.1.6.6</ecNumber>
    </submittedName>
</protein>
<evidence type="ECO:0000256" key="1">
    <source>
        <dbReference type="ARBA" id="ARBA00008779"/>
    </source>
</evidence>
<keyword evidence="2 5" id="KW-0378">Hydrolase</keyword>
<dbReference type="Pfam" id="PF00884">
    <property type="entry name" value="Sulfatase"/>
    <property type="match status" value="1"/>
</dbReference>
<feature type="chain" id="PRO_5022213599" evidence="3">
    <location>
        <begin position="21"/>
        <end position="438"/>
    </location>
</feature>
<keyword evidence="6" id="KW-1185">Reference proteome</keyword>
<keyword evidence="3" id="KW-0732">Signal</keyword>
<feature type="signal peptide" evidence="3">
    <location>
        <begin position="1"/>
        <end position="20"/>
    </location>
</feature>
<dbReference type="InterPro" id="IPR017850">
    <property type="entry name" value="Alkaline_phosphatase_core_sf"/>
</dbReference>
<dbReference type="InterPro" id="IPR050738">
    <property type="entry name" value="Sulfatase"/>
</dbReference>
<gene>
    <name evidence="5" type="primary">betC_12</name>
    <name evidence="5" type="ORF">Pla163_35190</name>
</gene>
<dbReference type="EMBL" id="CP036290">
    <property type="protein sequence ID" value="QDU86368.1"/>
    <property type="molecule type" value="Genomic_DNA"/>
</dbReference>
<sequence precursor="true">MFRCATVLLASVVLSTLARAQSTDPARPNFLVIVWDDVGHEDLVHVPTRTLDLFGPLARRYERFYATPTCSPSRFLLQAGRYPHHDFVGGAMEPLATFEGGLRPNRIALAEVLHSNGYRTAYFGKWHVNGSKFMDVRESARLAGYSTWRAGILGNVVADGVDHYDWVRYDDGKRSNETTYTTRAITDAVTNFLSADLVGGEPFYAQVSYAAPHEPFDAPPASMLPPGYLVLPGNRGGFEASLVALDTALGELVGLLGPLMANTYVVLMSDNGTPHNAPLQGGAYKGYKLTQYEGGIRVPMLVWGVGTQPGVDVELISAVDWPATVLELANVHASHGFEDSISFAPTLAGGSSPREYVWSHRFTPNNGVQPVLSLHRWAVVRDDGMKLWFQDGVEQLFDLSVDPFETTNLGVTNPAYFADVLDLEAFKDSVLTPTTWPY</sequence>
<reference evidence="5 6" key="1">
    <citation type="submission" date="2019-02" db="EMBL/GenBank/DDBJ databases">
        <title>Deep-cultivation of Planctomycetes and their phenomic and genomic characterization uncovers novel biology.</title>
        <authorList>
            <person name="Wiegand S."/>
            <person name="Jogler M."/>
            <person name="Boedeker C."/>
            <person name="Pinto D."/>
            <person name="Vollmers J."/>
            <person name="Rivas-Marin E."/>
            <person name="Kohn T."/>
            <person name="Peeters S.H."/>
            <person name="Heuer A."/>
            <person name="Rast P."/>
            <person name="Oberbeckmann S."/>
            <person name="Bunk B."/>
            <person name="Jeske O."/>
            <person name="Meyerdierks A."/>
            <person name="Storesund J.E."/>
            <person name="Kallscheuer N."/>
            <person name="Luecker S."/>
            <person name="Lage O.M."/>
            <person name="Pohl T."/>
            <person name="Merkel B.J."/>
            <person name="Hornburger P."/>
            <person name="Mueller R.-W."/>
            <person name="Bruemmer F."/>
            <person name="Labrenz M."/>
            <person name="Spormann A.M."/>
            <person name="Op den Camp H."/>
            <person name="Overmann J."/>
            <person name="Amann R."/>
            <person name="Jetten M.S.M."/>
            <person name="Mascher T."/>
            <person name="Medema M.H."/>
            <person name="Devos D.P."/>
            <person name="Kaster A.-K."/>
            <person name="Ovreas L."/>
            <person name="Rohde M."/>
            <person name="Galperin M.Y."/>
            <person name="Jogler C."/>
        </authorList>
    </citation>
    <scope>NUCLEOTIDE SEQUENCE [LARGE SCALE GENOMIC DNA]</scope>
    <source>
        <strain evidence="5 6">Pla163</strain>
    </source>
</reference>
<comment type="similarity">
    <text evidence="1">Belongs to the sulfatase family.</text>
</comment>
<dbReference type="InterPro" id="IPR000917">
    <property type="entry name" value="Sulfatase_N"/>
</dbReference>
<evidence type="ECO:0000256" key="2">
    <source>
        <dbReference type="ARBA" id="ARBA00022801"/>
    </source>
</evidence>
<dbReference type="GO" id="GO:0047753">
    <property type="term" value="F:choline-sulfatase activity"/>
    <property type="evidence" value="ECO:0007669"/>
    <property type="project" value="UniProtKB-EC"/>
</dbReference>
<dbReference type="SUPFAM" id="SSF53649">
    <property type="entry name" value="Alkaline phosphatase-like"/>
    <property type="match status" value="1"/>
</dbReference>
<dbReference type="PANTHER" id="PTHR42693:SF53">
    <property type="entry name" value="ENDO-4-O-SULFATASE"/>
    <property type="match status" value="1"/>
</dbReference>
<evidence type="ECO:0000313" key="6">
    <source>
        <dbReference type="Proteomes" id="UP000319342"/>
    </source>
</evidence>
<dbReference type="Proteomes" id="UP000319342">
    <property type="component" value="Chromosome"/>
</dbReference>
<proteinExistence type="inferred from homology"/>